<accession>A0ABS8QL45</accession>
<feature type="transmembrane region" description="Helical" evidence="1">
    <location>
        <begin position="229"/>
        <end position="246"/>
    </location>
</feature>
<feature type="transmembrane region" description="Helical" evidence="1">
    <location>
        <begin position="165"/>
        <end position="190"/>
    </location>
</feature>
<name>A0ABS8QL45_9BACI</name>
<evidence type="ECO:0000256" key="1">
    <source>
        <dbReference type="SAM" id="Phobius"/>
    </source>
</evidence>
<organism evidence="2 3">
    <name type="scientific">Neobacillus sedimentimangrovi</name>
    <dbReference type="NCBI Taxonomy" id="2699460"/>
    <lineage>
        <taxon>Bacteria</taxon>
        <taxon>Bacillati</taxon>
        <taxon>Bacillota</taxon>
        <taxon>Bacilli</taxon>
        <taxon>Bacillales</taxon>
        <taxon>Bacillaceae</taxon>
        <taxon>Neobacillus</taxon>
    </lineage>
</organism>
<dbReference type="Proteomes" id="UP001162836">
    <property type="component" value="Unassembled WGS sequence"/>
</dbReference>
<keyword evidence="1" id="KW-1133">Transmembrane helix</keyword>
<protein>
    <submittedName>
        <fullName evidence="2">DUF1189 domain-containing protein</fullName>
    </submittedName>
</protein>
<dbReference type="Pfam" id="PF06691">
    <property type="entry name" value="DUF1189"/>
    <property type="match status" value="1"/>
</dbReference>
<reference evidence="2 3" key="1">
    <citation type="journal article" date="2023" name="Antonie Van Leeuwenhoek">
        <title>Unveiling the genomic potential of a novel thermostable glycoside hydrolases producing Neobacillus sedimentimangrovi UE25.</title>
        <authorList>
            <person name="Ejaz U."/>
            <person name="Saleem F."/>
            <person name="Rashid R."/>
            <person name="Hasan K.A."/>
            <person name="Syed M.N."/>
            <person name="Sohail M."/>
        </authorList>
    </citation>
    <scope>NUCLEOTIDE SEQUENCE [LARGE SCALE GENOMIC DNA]</scope>
    <source>
        <strain evidence="2 3">UE25</strain>
    </source>
</reference>
<comment type="caution">
    <text evidence="2">The sequence shown here is derived from an EMBL/GenBank/DDBJ whole genome shotgun (WGS) entry which is preliminary data.</text>
</comment>
<evidence type="ECO:0000313" key="3">
    <source>
        <dbReference type="Proteomes" id="UP001162836"/>
    </source>
</evidence>
<feature type="transmembrane region" description="Helical" evidence="1">
    <location>
        <begin position="202"/>
        <end position="223"/>
    </location>
</feature>
<sequence length="256" mass="28176">MNIFKQFIKSIYSPKDIALFRLQGIGKTIIYVFLLTLISIIPSIIYFSSAFTTGLEMTKTYMNKTPDFSISNGELTADTEVPVIIKENSLTFVLDPTGAISDADIANEGDAIGLLKDEFVISAGGQTKTSSYSMMPGLELSKDGVNDFITNIISLKNIIIPLTGVIMYLMAIVSMFIEISIVALIGLALANILGRKLNYSHLWRMATYSETLPTLFFTIMAALKTTVPNGFVINWIVVLIVLLLAINEIPRQNQSN</sequence>
<keyword evidence="1" id="KW-0472">Membrane</keyword>
<keyword evidence="3" id="KW-1185">Reference proteome</keyword>
<dbReference type="EMBL" id="JAJODE010000050">
    <property type="protein sequence ID" value="MCD4840026.1"/>
    <property type="molecule type" value="Genomic_DNA"/>
</dbReference>
<dbReference type="InterPro" id="IPR009574">
    <property type="entry name" value="DUF1189"/>
</dbReference>
<proteinExistence type="predicted"/>
<feature type="transmembrane region" description="Helical" evidence="1">
    <location>
        <begin position="29"/>
        <end position="47"/>
    </location>
</feature>
<keyword evidence="1" id="KW-0812">Transmembrane</keyword>
<dbReference type="RefSeq" id="WP_163183273.1">
    <property type="nucleotide sequence ID" value="NZ_JAAFZF010000013.1"/>
</dbReference>
<evidence type="ECO:0000313" key="2">
    <source>
        <dbReference type="EMBL" id="MCD4840026.1"/>
    </source>
</evidence>
<gene>
    <name evidence="2" type="ORF">LRS37_14315</name>
</gene>